<accession>A0A0M9VWD9</accession>
<keyword evidence="3 6" id="KW-1133">Transmembrane helix</keyword>
<evidence type="ECO:0000256" key="2">
    <source>
        <dbReference type="ARBA" id="ARBA00022692"/>
    </source>
</evidence>
<evidence type="ECO:0000256" key="5">
    <source>
        <dbReference type="SAM" id="MobiDB-lite"/>
    </source>
</evidence>
<dbReference type="Pfam" id="PF00001">
    <property type="entry name" value="7tm_1"/>
    <property type="match status" value="1"/>
</dbReference>
<keyword evidence="4 6" id="KW-0472">Membrane</keyword>
<dbReference type="OrthoDB" id="100006at2759"/>
<comment type="caution">
    <text evidence="8">The sequence shown here is derived from an EMBL/GenBank/DDBJ whole genome shotgun (WGS) entry which is preliminary data.</text>
</comment>
<dbReference type="Gene3D" id="1.20.1070.10">
    <property type="entry name" value="Rhodopsin 7-helix transmembrane proteins"/>
    <property type="match status" value="1"/>
</dbReference>
<feature type="compositionally biased region" description="Polar residues" evidence="5">
    <location>
        <begin position="511"/>
        <end position="526"/>
    </location>
</feature>
<feature type="transmembrane region" description="Helical" evidence="6">
    <location>
        <begin position="20"/>
        <end position="47"/>
    </location>
</feature>
<dbReference type="PANTHER" id="PTHR23112:SF37">
    <property type="entry name" value="G PROTEIN-COUPLED RECEPTOR GPR1"/>
    <property type="match status" value="1"/>
</dbReference>
<dbReference type="InterPro" id="IPR017452">
    <property type="entry name" value="GPCR_Rhodpsn_7TM"/>
</dbReference>
<evidence type="ECO:0000259" key="7">
    <source>
        <dbReference type="PROSITE" id="PS50262"/>
    </source>
</evidence>
<evidence type="ECO:0000256" key="6">
    <source>
        <dbReference type="SAM" id="Phobius"/>
    </source>
</evidence>
<feature type="transmembrane region" description="Helical" evidence="6">
    <location>
        <begin position="327"/>
        <end position="349"/>
    </location>
</feature>
<feature type="region of interest" description="Disordered" evidence="5">
    <location>
        <begin position="458"/>
        <end position="479"/>
    </location>
</feature>
<dbReference type="PROSITE" id="PS50262">
    <property type="entry name" value="G_PROTEIN_RECEP_F1_2"/>
    <property type="match status" value="1"/>
</dbReference>
<name>A0A0M9VWD9_ESCWE</name>
<feature type="region of interest" description="Disordered" evidence="5">
    <location>
        <begin position="124"/>
        <end position="153"/>
    </location>
</feature>
<organism evidence="8 9">
    <name type="scientific">Escovopsis weberi</name>
    <dbReference type="NCBI Taxonomy" id="150374"/>
    <lineage>
        <taxon>Eukaryota</taxon>
        <taxon>Fungi</taxon>
        <taxon>Dikarya</taxon>
        <taxon>Ascomycota</taxon>
        <taxon>Pezizomycotina</taxon>
        <taxon>Sordariomycetes</taxon>
        <taxon>Hypocreomycetidae</taxon>
        <taxon>Hypocreales</taxon>
        <taxon>Hypocreaceae</taxon>
        <taxon>Escovopsis</taxon>
    </lineage>
</organism>
<evidence type="ECO:0000313" key="9">
    <source>
        <dbReference type="Proteomes" id="UP000053831"/>
    </source>
</evidence>
<sequence length="537" mass="59507">MDTGDLPLEGQTLRPLPPGLQHGLLAVFVLSAISFISAGCLFIYLSYKLMLWYFTVKRPQDREIERRHRNLMQQRDAAPAKDTSTLQPNPGLDDLNLSPQHKRDFALGIEGLFGKEASPFADSACPDDGAVTDDGTTKRTTCPVAAPRPPTPLKPARTAPNQFLILIYNLLLADLHQSLAFLFNGQWLHSNGVIVGTPICFTQGLFVSLGDLSSSMFILLIAVHTYLSVVRGIQAPQRVLYYAIVSVWFFVYFISFLPLAITKNGASSGGFFVRAVAWCWISKSYEPIRLLTHYLWIFIALVSTSALYIAIWLHLRGQARRNLGQKGYNPAFLIYPLIYIMCTLPLALGRLLTMVGVELPVGYFCFAGAMISFNGFFDCVLFGTTRHIIIFGSKFHLDDQDTGVKTIAFLQTPQSRVYGNMVWVQGGSINPSQEPPSMGGWWSWKRIKSGKKKIFDEEQGAARRAAGGAKRHKAGTSQESLRGIQMDMVTSVVVEVDDGKGSQVHPHHQHNSYGASRATSVRSPNLSLEYADARPQT</sequence>
<evidence type="ECO:0000256" key="4">
    <source>
        <dbReference type="ARBA" id="ARBA00023136"/>
    </source>
</evidence>
<protein>
    <submittedName>
        <fullName evidence="8">Putative G-protein coupled receptor 157</fullName>
    </submittedName>
</protein>
<feature type="transmembrane region" description="Helical" evidence="6">
    <location>
        <begin position="239"/>
        <end position="261"/>
    </location>
</feature>
<dbReference type="GO" id="GO:0007189">
    <property type="term" value="P:adenylate cyclase-activating G protein-coupled receptor signaling pathway"/>
    <property type="evidence" value="ECO:0007669"/>
    <property type="project" value="TreeGrafter"/>
</dbReference>
<feature type="transmembrane region" description="Helical" evidence="6">
    <location>
        <begin position="163"/>
        <end position="183"/>
    </location>
</feature>
<evidence type="ECO:0000256" key="1">
    <source>
        <dbReference type="ARBA" id="ARBA00004141"/>
    </source>
</evidence>
<proteinExistence type="predicted"/>
<feature type="transmembrane region" description="Helical" evidence="6">
    <location>
        <begin position="294"/>
        <end position="315"/>
    </location>
</feature>
<feature type="region of interest" description="Disordered" evidence="5">
    <location>
        <begin position="72"/>
        <end position="97"/>
    </location>
</feature>
<dbReference type="CDD" id="cd00637">
    <property type="entry name" value="7tm_classA_rhodopsin-like"/>
    <property type="match status" value="1"/>
</dbReference>
<dbReference type="GO" id="GO:0004930">
    <property type="term" value="F:G protein-coupled receptor activity"/>
    <property type="evidence" value="ECO:0007669"/>
    <property type="project" value="InterPro"/>
</dbReference>
<dbReference type="Proteomes" id="UP000053831">
    <property type="component" value="Unassembled WGS sequence"/>
</dbReference>
<gene>
    <name evidence="8" type="ORF">ESCO_001653</name>
</gene>
<keyword evidence="8" id="KW-0675">Receptor</keyword>
<comment type="subcellular location">
    <subcellularLocation>
        <location evidence="1">Membrane</location>
        <topology evidence="1">Multi-pass membrane protein</topology>
    </subcellularLocation>
</comment>
<dbReference type="InterPro" id="IPR000276">
    <property type="entry name" value="GPCR_Rhodpsn"/>
</dbReference>
<dbReference type="EMBL" id="LGSR01000006">
    <property type="protein sequence ID" value="KOS21959.1"/>
    <property type="molecule type" value="Genomic_DNA"/>
</dbReference>
<feature type="domain" description="G-protein coupled receptors family 1 profile" evidence="7">
    <location>
        <begin position="165"/>
        <end position="382"/>
    </location>
</feature>
<dbReference type="PANTHER" id="PTHR23112">
    <property type="entry name" value="G PROTEIN-COUPLED RECEPTOR 157-RELATED"/>
    <property type="match status" value="1"/>
</dbReference>
<feature type="transmembrane region" description="Helical" evidence="6">
    <location>
        <begin position="203"/>
        <end position="227"/>
    </location>
</feature>
<feature type="transmembrane region" description="Helical" evidence="6">
    <location>
        <begin position="361"/>
        <end position="384"/>
    </location>
</feature>
<dbReference type="AlphaFoldDB" id="A0A0M9VWD9"/>
<dbReference type="SUPFAM" id="SSF81321">
    <property type="entry name" value="Family A G protein-coupled receptor-like"/>
    <property type="match status" value="1"/>
</dbReference>
<dbReference type="GO" id="GO:0005886">
    <property type="term" value="C:plasma membrane"/>
    <property type="evidence" value="ECO:0007669"/>
    <property type="project" value="TreeGrafter"/>
</dbReference>
<reference evidence="8 9" key="1">
    <citation type="submission" date="2015-07" db="EMBL/GenBank/DDBJ databases">
        <title>The genome of the fungus Escovopsis weberi, a specialized disease agent of ant agriculture.</title>
        <authorList>
            <person name="de Man T.J."/>
            <person name="Stajich J.E."/>
            <person name="Kubicek C.P."/>
            <person name="Chenthamara K."/>
            <person name="Atanasova L."/>
            <person name="Druzhinina I.S."/>
            <person name="Birnbaum S."/>
            <person name="Barribeau S.M."/>
            <person name="Teiling C."/>
            <person name="Suen G."/>
            <person name="Currie C."/>
            <person name="Gerardo N.M."/>
        </authorList>
    </citation>
    <scope>NUCLEOTIDE SEQUENCE [LARGE SCALE GENOMIC DNA]</scope>
</reference>
<dbReference type="STRING" id="150374.A0A0M9VWD9"/>
<feature type="region of interest" description="Disordered" evidence="5">
    <location>
        <begin position="500"/>
        <end position="537"/>
    </location>
</feature>
<evidence type="ECO:0000313" key="8">
    <source>
        <dbReference type="EMBL" id="KOS21959.1"/>
    </source>
</evidence>
<evidence type="ECO:0000256" key="3">
    <source>
        <dbReference type="ARBA" id="ARBA00022989"/>
    </source>
</evidence>
<keyword evidence="2 6" id="KW-0812">Transmembrane</keyword>
<keyword evidence="9" id="KW-1185">Reference proteome</keyword>